<feature type="transmembrane region" description="Helical" evidence="7">
    <location>
        <begin position="415"/>
        <end position="436"/>
    </location>
</feature>
<comment type="subcellular location">
    <subcellularLocation>
        <location evidence="1">Membrane</location>
        <topology evidence="1">Multi-pass membrane protein</topology>
    </subcellularLocation>
</comment>
<feature type="transmembrane region" description="Helical" evidence="7">
    <location>
        <begin position="163"/>
        <end position="189"/>
    </location>
</feature>
<feature type="transmembrane region" description="Helical" evidence="7">
    <location>
        <begin position="251"/>
        <end position="272"/>
    </location>
</feature>
<dbReference type="PANTHER" id="PTHR43495">
    <property type="entry name" value="GABA PERMEASE"/>
    <property type="match status" value="1"/>
</dbReference>
<evidence type="ECO:0000256" key="1">
    <source>
        <dbReference type="ARBA" id="ARBA00004141"/>
    </source>
</evidence>
<feature type="transmembrane region" description="Helical" evidence="7">
    <location>
        <begin position="442"/>
        <end position="461"/>
    </location>
</feature>
<dbReference type="Gene3D" id="1.20.1740.10">
    <property type="entry name" value="Amino acid/polyamine transporter I"/>
    <property type="match status" value="1"/>
</dbReference>
<name>A0A1M6JYS6_9FIRM</name>
<feature type="transmembrane region" description="Helical" evidence="7">
    <location>
        <begin position="346"/>
        <end position="363"/>
    </location>
</feature>
<feature type="transmembrane region" description="Helical" evidence="7">
    <location>
        <begin position="369"/>
        <end position="395"/>
    </location>
</feature>
<sequence length="485" mass="53005">MESVKAASTTECLPEEQQGLRRGLKPRHLQLIALGGIIGSCYFLGSGYVIDSAGPGAWLAYALGGAIIFMVMACLGELAVAIPVSGSFVSYAHDLISPTWACGVGWSYWSTWVTYVPSEMIAAGIIMHNFFPGIEPVYWAILFGLVLTFINLAYVGTFGELEFWLALIKIIAIIAFCVFAVLIFLGVIGEQGFLGATYLTGQGGMFPKGIPAVLLTMVIILVNFQGSELIGLAAGESQHPEKSIPVAIRNVTWRIIALYVIPLFLLVTIFPWEKAGLEESVFAAALNAYGLNWAGSLFSVVVLTAALSCANSGIYGTARALYGLSRAGLAPKWLGKVNKKGAPKNAILMTIIPCWIGIIAYTLDTSETLYTYLLALSGFTGVMAWVSICWSQLAFRRKLEKQGYDISRLKYKTPLFPYLTHFAIWSQLACVAVMAFNPDLRTSLYVGIPMLLLPMAWYRIWGRKMQSKMAPVNMFTELFGHTVKQ</sequence>
<feature type="transmembrane region" description="Helical" evidence="7">
    <location>
        <begin position="31"/>
        <end position="50"/>
    </location>
</feature>
<accession>A0A1M6JYS6</accession>
<dbReference type="InterPro" id="IPR004840">
    <property type="entry name" value="Amino_acid_permease_CS"/>
</dbReference>
<dbReference type="STRING" id="1121432.SAMN02745219_02742"/>
<evidence type="ECO:0000256" key="6">
    <source>
        <dbReference type="ARBA" id="ARBA00023136"/>
    </source>
</evidence>
<feature type="transmembrane region" description="Helical" evidence="7">
    <location>
        <begin position="292"/>
        <end position="316"/>
    </location>
</feature>
<evidence type="ECO:0000256" key="7">
    <source>
        <dbReference type="SAM" id="Phobius"/>
    </source>
</evidence>
<dbReference type="PIRSF" id="PIRSF006060">
    <property type="entry name" value="AA_transporter"/>
    <property type="match status" value="1"/>
</dbReference>
<keyword evidence="4" id="KW-0029">Amino-acid transport</keyword>
<organism evidence="9 10">
    <name type="scientific">Desulfofundulus thermosubterraneus DSM 16057</name>
    <dbReference type="NCBI Taxonomy" id="1121432"/>
    <lineage>
        <taxon>Bacteria</taxon>
        <taxon>Bacillati</taxon>
        <taxon>Bacillota</taxon>
        <taxon>Clostridia</taxon>
        <taxon>Eubacteriales</taxon>
        <taxon>Peptococcaceae</taxon>
        <taxon>Desulfofundulus</taxon>
    </lineage>
</organism>
<keyword evidence="5 7" id="KW-1133">Transmembrane helix</keyword>
<dbReference type="RefSeq" id="WP_072870438.1">
    <property type="nucleotide sequence ID" value="NZ_FQZM01000038.1"/>
</dbReference>
<keyword evidence="6 7" id="KW-0472">Membrane</keyword>
<keyword evidence="2" id="KW-0813">Transport</keyword>
<keyword evidence="10" id="KW-1185">Reference proteome</keyword>
<dbReference type="FunFam" id="1.20.1740.10:FF:000001">
    <property type="entry name" value="Amino acid permease"/>
    <property type="match status" value="1"/>
</dbReference>
<evidence type="ECO:0000256" key="5">
    <source>
        <dbReference type="ARBA" id="ARBA00022989"/>
    </source>
</evidence>
<dbReference type="GO" id="GO:0055085">
    <property type="term" value="P:transmembrane transport"/>
    <property type="evidence" value="ECO:0007669"/>
    <property type="project" value="InterPro"/>
</dbReference>
<reference evidence="10" key="1">
    <citation type="submission" date="2016-11" db="EMBL/GenBank/DDBJ databases">
        <authorList>
            <person name="Varghese N."/>
            <person name="Submissions S."/>
        </authorList>
    </citation>
    <scope>NUCLEOTIDE SEQUENCE [LARGE SCALE GENOMIC DNA]</scope>
    <source>
        <strain evidence="10">DSM 16057</strain>
    </source>
</reference>
<evidence type="ECO:0000256" key="2">
    <source>
        <dbReference type="ARBA" id="ARBA00022448"/>
    </source>
</evidence>
<dbReference type="PANTHER" id="PTHR43495:SF5">
    <property type="entry name" value="GAMMA-AMINOBUTYRIC ACID PERMEASE"/>
    <property type="match status" value="1"/>
</dbReference>
<evidence type="ECO:0000313" key="10">
    <source>
        <dbReference type="Proteomes" id="UP000184529"/>
    </source>
</evidence>
<feature type="domain" description="Amino acid permease/ SLC12A" evidence="8">
    <location>
        <begin position="28"/>
        <end position="464"/>
    </location>
</feature>
<dbReference type="EMBL" id="FQZM01000038">
    <property type="protein sequence ID" value="SHJ51792.1"/>
    <property type="molecule type" value="Genomic_DNA"/>
</dbReference>
<dbReference type="OrthoDB" id="9780162at2"/>
<gene>
    <name evidence="9" type="ORF">SAMN02745219_02742</name>
</gene>
<dbReference type="GO" id="GO:0006865">
    <property type="term" value="P:amino acid transport"/>
    <property type="evidence" value="ECO:0007669"/>
    <property type="project" value="UniProtKB-KW"/>
</dbReference>
<dbReference type="Pfam" id="PF00324">
    <property type="entry name" value="AA_permease"/>
    <property type="match status" value="1"/>
</dbReference>
<protein>
    <submittedName>
        <fullName evidence="9">Amino acid/polyamine/organocation transporter, APC superfamily</fullName>
    </submittedName>
</protein>
<dbReference type="Proteomes" id="UP000184529">
    <property type="component" value="Unassembled WGS sequence"/>
</dbReference>
<keyword evidence="3 7" id="KW-0812">Transmembrane</keyword>
<dbReference type="AlphaFoldDB" id="A0A1M6JYS6"/>
<evidence type="ECO:0000256" key="4">
    <source>
        <dbReference type="ARBA" id="ARBA00022970"/>
    </source>
</evidence>
<feature type="transmembrane region" description="Helical" evidence="7">
    <location>
        <begin position="209"/>
        <end position="230"/>
    </location>
</feature>
<proteinExistence type="predicted"/>
<evidence type="ECO:0000313" key="9">
    <source>
        <dbReference type="EMBL" id="SHJ51792.1"/>
    </source>
</evidence>
<dbReference type="PROSITE" id="PS00218">
    <property type="entry name" value="AMINO_ACID_PERMEASE_1"/>
    <property type="match status" value="1"/>
</dbReference>
<evidence type="ECO:0000259" key="8">
    <source>
        <dbReference type="Pfam" id="PF00324"/>
    </source>
</evidence>
<feature type="transmembrane region" description="Helical" evidence="7">
    <location>
        <begin position="56"/>
        <end position="76"/>
    </location>
</feature>
<feature type="transmembrane region" description="Helical" evidence="7">
    <location>
        <begin position="137"/>
        <end position="156"/>
    </location>
</feature>
<evidence type="ECO:0000256" key="3">
    <source>
        <dbReference type="ARBA" id="ARBA00022692"/>
    </source>
</evidence>
<dbReference type="InterPro" id="IPR004841">
    <property type="entry name" value="AA-permease/SLC12A_dom"/>
</dbReference>
<dbReference type="GO" id="GO:0016020">
    <property type="term" value="C:membrane"/>
    <property type="evidence" value="ECO:0007669"/>
    <property type="project" value="UniProtKB-SubCell"/>
</dbReference>